<name>A0ABV7YX64_9BACT</name>
<keyword evidence="1" id="KW-1133">Transmembrane helix</keyword>
<keyword evidence="1" id="KW-0472">Membrane</keyword>
<feature type="transmembrane region" description="Helical" evidence="1">
    <location>
        <begin position="248"/>
        <end position="273"/>
    </location>
</feature>
<organism evidence="3 4">
    <name type="scientific">Lacihabitans lacunae</name>
    <dbReference type="NCBI Taxonomy" id="1028214"/>
    <lineage>
        <taxon>Bacteria</taxon>
        <taxon>Pseudomonadati</taxon>
        <taxon>Bacteroidota</taxon>
        <taxon>Cytophagia</taxon>
        <taxon>Cytophagales</taxon>
        <taxon>Leadbetterellaceae</taxon>
        <taxon>Lacihabitans</taxon>
    </lineage>
</organism>
<evidence type="ECO:0000313" key="4">
    <source>
        <dbReference type="Proteomes" id="UP001595616"/>
    </source>
</evidence>
<keyword evidence="1" id="KW-0812">Transmembrane</keyword>
<dbReference type="Pfam" id="PF01553">
    <property type="entry name" value="Acyltransferase"/>
    <property type="match status" value="1"/>
</dbReference>
<accession>A0ABV7YX64</accession>
<reference evidence="4" key="1">
    <citation type="journal article" date="2019" name="Int. J. Syst. Evol. Microbiol.">
        <title>The Global Catalogue of Microorganisms (GCM) 10K type strain sequencing project: providing services to taxonomists for standard genome sequencing and annotation.</title>
        <authorList>
            <consortium name="The Broad Institute Genomics Platform"/>
            <consortium name="The Broad Institute Genome Sequencing Center for Infectious Disease"/>
            <person name="Wu L."/>
            <person name="Ma J."/>
        </authorList>
    </citation>
    <scope>NUCLEOTIDE SEQUENCE [LARGE SCALE GENOMIC DNA]</scope>
    <source>
        <strain evidence="4">CECT 7956</strain>
    </source>
</reference>
<keyword evidence="3" id="KW-0808">Transferase</keyword>
<evidence type="ECO:0000256" key="1">
    <source>
        <dbReference type="SAM" id="Phobius"/>
    </source>
</evidence>
<dbReference type="InterPro" id="IPR002123">
    <property type="entry name" value="Plipid/glycerol_acylTrfase"/>
</dbReference>
<evidence type="ECO:0000313" key="3">
    <source>
        <dbReference type="EMBL" id="MFC3811739.1"/>
    </source>
</evidence>
<evidence type="ECO:0000259" key="2">
    <source>
        <dbReference type="SMART" id="SM00563"/>
    </source>
</evidence>
<dbReference type="Proteomes" id="UP001595616">
    <property type="component" value="Unassembled WGS sequence"/>
</dbReference>
<dbReference type="PANTHER" id="PTHR31605">
    <property type="entry name" value="GLYCEROL-3-PHOSPHATE O-ACYLTRANSFERASE 1"/>
    <property type="match status" value="1"/>
</dbReference>
<keyword evidence="4" id="KW-1185">Reference proteome</keyword>
<dbReference type="SUPFAM" id="SSF69593">
    <property type="entry name" value="Glycerol-3-phosphate (1)-acyltransferase"/>
    <property type="match status" value="1"/>
</dbReference>
<dbReference type="InterPro" id="IPR052744">
    <property type="entry name" value="GPAT/DAPAT"/>
</dbReference>
<dbReference type="SMART" id="SM00563">
    <property type="entry name" value="PlsC"/>
    <property type="match status" value="1"/>
</dbReference>
<comment type="caution">
    <text evidence="3">The sequence shown here is derived from an EMBL/GenBank/DDBJ whole genome shotgun (WGS) entry which is preliminary data.</text>
</comment>
<sequence>MIYIVMRQFVRFVLRFYIKQIEVNGLENLPTKGPIILAGFHPNSFLDALVINCTVDRPIWSLARGDAFKKTWVKKILSKFYMMPIYRISEGKEYLGKNDETFERCSEIFNNGGQVLIFSEGLCTNQTELLPLKKGTARLAFQTWQTEVALKIVPVAINYDTYNKIGKNIVLNFGPAISKSDFENFEVDGGNIKTFNEKLKQTLTPLITRTFKPVKAINIIIFEIIYFLHFPVYKLLGGFVEKKTKRTVFFDSIFAGLLIIALPIYWLLLFGIYNLVF</sequence>
<keyword evidence="3" id="KW-0012">Acyltransferase</keyword>
<dbReference type="RefSeq" id="WP_379838582.1">
    <property type="nucleotide sequence ID" value="NZ_JBHRYQ010000001.1"/>
</dbReference>
<dbReference type="GO" id="GO:0016746">
    <property type="term" value="F:acyltransferase activity"/>
    <property type="evidence" value="ECO:0007669"/>
    <property type="project" value="UniProtKB-KW"/>
</dbReference>
<feature type="transmembrane region" description="Helical" evidence="1">
    <location>
        <begin position="216"/>
        <end position="236"/>
    </location>
</feature>
<dbReference type="PANTHER" id="PTHR31605:SF0">
    <property type="entry name" value="GLYCEROL-3-PHOSPHATE O-ACYLTRANSFERASE 1"/>
    <property type="match status" value="1"/>
</dbReference>
<protein>
    <submittedName>
        <fullName evidence="3">1-acyl-sn-glycerol-3-phosphate acyltransferase</fullName>
    </submittedName>
</protein>
<gene>
    <name evidence="3" type="ORF">ACFOOI_13835</name>
</gene>
<proteinExistence type="predicted"/>
<dbReference type="EMBL" id="JBHRYQ010000001">
    <property type="protein sequence ID" value="MFC3811739.1"/>
    <property type="molecule type" value="Genomic_DNA"/>
</dbReference>
<feature type="domain" description="Phospholipid/glycerol acyltransferase" evidence="2">
    <location>
        <begin position="35"/>
        <end position="160"/>
    </location>
</feature>